<gene>
    <name evidence="1" type="ORF">RHMOL_Rhmol07G0316300</name>
</gene>
<comment type="caution">
    <text evidence="1">The sequence shown here is derived from an EMBL/GenBank/DDBJ whole genome shotgun (WGS) entry which is preliminary data.</text>
</comment>
<accession>A0ACC0N7Y5</accession>
<name>A0ACC0N7Y5_RHOML</name>
<protein>
    <submittedName>
        <fullName evidence="1">Uncharacterized protein</fullName>
    </submittedName>
</protein>
<dbReference type="EMBL" id="CM046394">
    <property type="protein sequence ID" value="KAI8548989.1"/>
    <property type="molecule type" value="Genomic_DNA"/>
</dbReference>
<proteinExistence type="predicted"/>
<evidence type="ECO:0000313" key="1">
    <source>
        <dbReference type="EMBL" id="KAI8548989.1"/>
    </source>
</evidence>
<organism evidence="1 2">
    <name type="scientific">Rhododendron molle</name>
    <name type="common">Chinese azalea</name>
    <name type="synonym">Azalea mollis</name>
    <dbReference type="NCBI Taxonomy" id="49168"/>
    <lineage>
        <taxon>Eukaryota</taxon>
        <taxon>Viridiplantae</taxon>
        <taxon>Streptophyta</taxon>
        <taxon>Embryophyta</taxon>
        <taxon>Tracheophyta</taxon>
        <taxon>Spermatophyta</taxon>
        <taxon>Magnoliopsida</taxon>
        <taxon>eudicotyledons</taxon>
        <taxon>Gunneridae</taxon>
        <taxon>Pentapetalae</taxon>
        <taxon>asterids</taxon>
        <taxon>Ericales</taxon>
        <taxon>Ericaceae</taxon>
        <taxon>Ericoideae</taxon>
        <taxon>Rhodoreae</taxon>
        <taxon>Rhododendron</taxon>
    </lineage>
</organism>
<reference evidence="1" key="1">
    <citation type="submission" date="2022-02" db="EMBL/GenBank/DDBJ databases">
        <title>Plant Genome Project.</title>
        <authorList>
            <person name="Zhang R.-G."/>
        </authorList>
    </citation>
    <scope>NUCLEOTIDE SEQUENCE</scope>
    <source>
        <strain evidence="1">AT1</strain>
    </source>
</reference>
<sequence>MGQIKKHKKKTNNIITKHKHVSHPTNFEPRNSHYEAKKKASRFGKLFGGVWPHGYRSALGLGQIMQLPSRRNLLANFNWMAQIALMDRDNDREYFSDEESEAEEEVIIPFSAPIILVGGGGGVALEPKKEINLWKRRTMPQPRPTQGCKSLSSNCYPFC</sequence>
<dbReference type="Proteomes" id="UP001062846">
    <property type="component" value="Chromosome 7"/>
</dbReference>
<evidence type="ECO:0000313" key="2">
    <source>
        <dbReference type="Proteomes" id="UP001062846"/>
    </source>
</evidence>
<keyword evidence="2" id="KW-1185">Reference proteome</keyword>